<dbReference type="InterPro" id="IPR001347">
    <property type="entry name" value="SIS_dom"/>
</dbReference>
<dbReference type="PANTHER" id="PTHR47476:SF2">
    <property type="entry name" value="ARABINOSE 5-PHOSPHATE ISOMERASE-RELATED"/>
    <property type="match status" value="1"/>
</dbReference>
<dbReference type="InterPro" id="IPR035474">
    <property type="entry name" value="SIS_Kpsf"/>
</dbReference>
<accession>A0A0C1BY75</accession>
<feature type="site" description="Catalytically relevant" evidence="5">
    <location>
        <position position="153"/>
    </location>
</feature>
<feature type="site" description="Catalytically relevant" evidence="5">
    <location>
        <position position="112"/>
    </location>
</feature>
<dbReference type="PANTHER" id="PTHR47476">
    <property type="match status" value="1"/>
</dbReference>
<dbReference type="SUPFAM" id="SSF53697">
    <property type="entry name" value="SIS domain"/>
    <property type="match status" value="1"/>
</dbReference>
<dbReference type="Pfam" id="PF00571">
    <property type="entry name" value="CBS"/>
    <property type="match status" value="2"/>
</dbReference>
<evidence type="ECO:0000313" key="10">
    <source>
        <dbReference type="Proteomes" id="UP000031307"/>
    </source>
</evidence>
<comment type="caution">
    <text evidence="9">The sequence shown here is derived from an EMBL/GenBank/DDBJ whole genome shotgun (WGS) entry which is preliminary data.</text>
</comment>
<keyword evidence="2" id="KW-0677">Repeat</keyword>
<protein>
    <submittedName>
        <fullName evidence="9">Putative arabinose 5-phosphate isomerase</fullName>
        <ecNumber evidence="9">5.3.1.13</ecNumber>
    </submittedName>
</protein>
<dbReference type="EMBL" id="JSAM01000117">
    <property type="protein sequence ID" value="KIA76446.1"/>
    <property type="molecule type" value="Genomic_DNA"/>
</dbReference>
<name>A0A0C1BY75_9BACT</name>
<dbReference type="SMART" id="SM00116">
    <property type="entry name" value="CBS"/>
    <property type="match status" value="2"/>
</dbReference>
<dbReference type="PROSITE" id="PS51464">
    <property type="entry name" value="SIS"/>
    <property type="match status" value="1"/>
</dbReference>
<evidence type="ECO:0000259" key="7">
    <source>
        <dbReference type="PROSITE" id="PS51371"/>
    </source>
</evidence>
<dbReference type="Pfam" id="PF01380">
    <property type="entry name" value="SIS"/>
    <property type="match status" value="1"/>
</dbReference>
<dbReference type="GO" id="GO:0019146">
    <property type="term" value="F:arabinose-5-phosphate isomerase activity"/>
    <property type="evidence" value="ECO:0007669"/>
    <property type="project" value="UniProtKB-EC"/>
</dbReference>
<dbReference type="InterPro" id="IPR046342">
    <property type="entry name" value="CBS_dom_sf"/>
</dbReference>
<dbReference type="AlphaFoldDB" id="A0A0C1BY75"/>
<evidence type="ECO:0000256" key="2">
    <source>
        <dbReference type="ARBA" id="ARBA00022737"/>
    </source>
</evidence>
<keyword evidence="3 6" id="KW-0129">CBS domain</keyword>
<dbReference type="PATRIC" id="fig|83552.4.peg.2416"/>
<dbReference type="PROSITE" id="PS51371">
    <property type="entry name" value="CBS"/>
    <property type="match status" value="2"/>
</dbReference>
<proteinExistence type="inferred from homology"/>
<dbReference type="Proteomes" id="UP000031307">
    <property type="component" value="Unassembled WGS sequence"/>
</dbReference>
<feature type="site" description="Catalytically relevant" evidence="5">
    <location>
        <position position="60"/>
    </location>
</feature>
<evidence type="ECO:0000259" key="8">
    <source>
        <dbReference type="PROSITE" id="PS51464"/>
    </source>
</evidence>
<dbReference type="InterPro" id="IPR046348">
    <property type="entry name" value="SIS_dom_sf"/>
</dbReference>
<gene>
    <name evidence="9" type="primary">setH3</name>
    <name evidence="9" type="ORF">DB43_AG00240</name>
</gene>
<evidence type="ECO:0000256" key="6">
    <source>
        <dbReference type="PROSITE-ProRule" id="PRU00703"/>
    </source>
</evidence>
<feature type="domain" description="CBS" evidence="7">
    <location>
        <begin position="211"/>
        <end position="270"/>
    </location>
</feature>
<keyword evidence="9" id="KW-0413">Isomerase</keyword>
<dbReference type="CDD" id="cd05014">
    <property type="entry name" value="SIS_Kpsf"/>
    <property type="match status" value="1"/>
</dbReference>
<dbReference type="Gene3D" id="3.40.50.10490">
    <property type="entry name" value="Glucose-6-phosphate isomerase like protein, domain 1"/>
    <property type="match status" value="1"/>
</dbReference>
<dbReference type="InterPro" id="IPR004800">
    <property type="entry name" value="KdsD/KpsF-type"/>
</dbReference>
<dbReference type="PIRSF" id="PIRSF004692">
    <property type="entry name" value="KdsD_KpsF"/>
    <property type="match status" value="1"/>
</dbReference>
<dbReference type="EC" id="5.3.1.13" evidence="9"/>
<comment type="similarity">
    <text evidence="1 4">Belongs to the SIS family. GutQ/KpsF subfamily.</text>
</comment>
<dbReference type="CDD" id="cd04604">
    <property type="entry name" value="CBS_pair_SIS_assoc"/>
    <property type="match status" value="1"/>
</dbReference>
<reference evidence="9 10" key="1">
    <citation type="journal article" date="2014" name="Mol. Biol. Evol.">
        <title>Massive expansion of Ubiquitination-related gene families within the Chlamydiae.</title>
        <authorList>
            <person name="Domman D."/>
            <person name="Collingro A."/>
            <person name="Lagkouvardos I."/>
            <person name="Gehre L."/>
            <person name="Weinmaier T."/>
            <person name="Rattei T."/>
            <person name="Subtil A."/>
            <person name="Horn M."/>
        </authorList>
    </citation>
    <scope>NUCLEOTIDE SEQUENCE [LARGE SCALE GENOMIC DNA]</scope>
    <source>
        <strain evidence="9 10">OEW1</strain>
    </source>
</reference>
<feature type="domain" description="SIS" evidence="8">
    <location>
        <begin position="42"/>
        <end position="185"/>
    </location>
</feature>
<evidence type="ECO:0000256" key="3">
    <source>
        <dbReference type="ARBA" id="ARBA00023122"/>
    </source>
</evidence>
<organism evidence="9 10">
    <name type="scientific">Parachlamydia acanthamoebae</name>
    <dbReference type="NCBI Taxonomy" id="83552"/>
    <lineage>
        <taxon>Bacteria</taxon>
        <taxon>Pseudomonadati</taxon>
        <taxon>Chlamydiota</taxon>
        <taxon>Chlamydiia</taxon>
        <taxon>Parachlamydiales</taxon>
        <taxon>Parachlamydiaceae</taxon>
        <taxon>Parachlamydia</taxon>
    </lineage>
</organism>
<dbReference type="GO" id="GO:0097367">
    <property type="term" value="F:carbohydrate derivative binding"/>
    <property type="evidence" value="ECO:0007669"/>
    <property type="project" value="InterPro"/>
</dbReference>
<evidence type="ECO:0000256" key="5">
    <source>
        <dbReference type="PIRSR" id="PIRSR004692-3"/>
    </source>
</evidence>
<dbReference type="GO" id="GO:0005975">
    <property type="term" value="P:carbohydrate metabolic process"/>
    <property type="evidence" value="ECO:0007669"/>
    <property type="project" value="InterPro"/>
</dbReference>
<evidence type="ECO:0000313" key="9">
    <source>
        <dbReference type="EMBL" id="KIA76446.1"/>
    </source>
</evidence>
<feature type="domain" description="CBS" evidence="7">
    <location>
        <begin position="279"/>
        <end position="333"/>
    </location>
</feature>
<evidence type="ECO:0000256" key="4">
    <source>
        <dbReference type="PIRNR" id="PIRNR004692"/>
    </source>
</evidence>
<sequence length="333" mass="36714">MSIFKILISHLRKSMLKDLFAHAKNYLDYFFSHLDMQKSEKVLEICQNCKGVLIFTGVGKSGYVAKKVAATMTSTGTRALFLSPTDALHGDIGIVTSDDVFLILSKSGETDELLNLMPCLRNKGATIIGIVSNAKSRLAKACDIFIELPLQKELCPFDLVPTTSTTIQMIFGDVLAVELMTHKNFSKDQYGLNHPAGTIGKRVNVKVKDLMLTGSAIPICYPENKLVDILVELSNKKCGCVLIVDNQFILKGIFTDGDLRRALQKNGVQVLETPIGQIMSQKPQLITPDVLAFEAMRQMESDQKHPITVLPVVDDNHKVVGLIKMHDLVQSGI</sequence>
<dbReference type="InterPro" id="IPR000644">
    <property type="entry name" value="CBS_dom"/>
</dbReference>
<dbReference type="Gene3D" id="3.10.580.10">
    <property type="entry name" value="CBS-domain"/>
    <property type="match status" value="1"/>
</dbReference>
<evidence type="ECO:0000256" key="1">
    <source>
        <dbReference type="ARBA" id="ARBA00008165"/>
    </source>
</evidence>
<feature type="site" description="Catalytically relevant" evidence="5">
    <location>
        <position position="194"/>
    </location>
</feature>
<dbReference type="GO" id="GO:1901135">
    <property type="term" value="P:carbohydrate derivative metabolic process"/>
    <property type="evidence" value="ECO:0007669"/>
    <property type="project" value="InterPro"/>
</dbReference>
<dbReference type="NCBIfam" id="TIGR00393">
    <property type="entry name" value="kpsF"/>
    <property type="match status" value="1"/>
</dbReference>